<keyword evidence="3" id="KW-0862">Zinc</keyword>
<evidence type="ECO:0000256" key="3">
    <source>
        <dbReference type="ARBA" id="ARBA00022833"/>
    </source>
</evidence>
<organism evidence="6 7">
    <name type="scientific">Sistotremastrum suecicum HHB10207 ss-3</name>
    <dbReference type="NCBI Taxonomy" id="1314776"/>
    <lineage>
        <taxon>Eukaryota</taxon>
        <taxon>Fungi</taxon>
        <taxon>Dikarya</taxon>
        <taxon>Basidiomycota</taxon>
        <taxon>Agaricomycotina</taxon>
        <taxon>Agaricomycetes</taxon>
        <taxon>Sistotremastrales</taxon>
        <taxon>Sistotremastraceae</taxon>
        <taxon>Sistotremastrum</taxon>
    </lineage>
</organism>
<dbReference type="Gene3D" id="6.10.140.2220">
    <property type="match status" value="1"/>
</dbReference>
<evidence type="ECO:0000256" key="4">
    <source>
        <dbReference type="PROSITE-ProRule" id="PRU00134"/>
    </source>
</evidence>
<protein>
    <recommendedName>
        <fullName evidence="5">MYND-type domain-containing protein</fullName>
    </recommendedName>
</protein>
<evidence type="ECO:0000313" key="7">
    <source>
        <dbReference type="Proteomes" id="UP000076798"/>
    </source>
</evidence>
<evidence type="ECO:0000256" key="2">
    <source>
        <dbReference type="ARBA" id="ARBA00022771"/>
    </source>
</evidence>
<dbReference type="SUPFAM" id="SSF48452">
    <property type="entry name" value="TPR-like"/>
    <property type="match status" value="1"/>
</dbReference>
<keyword evidence="2 4" id="KW-0863">Zinc-finger</keyword>
<proteinExistence type="predicted"/>
<dbReference type="GO" id="GO:0008270">
    <property type="term" value="F:zinc ion binding"/>
    <property type="evidence" value="ECO:0007669"/>
    <property type="project" value="UniProtKB-KW"/>
</dbReference>
<dbReference type="STRING" id="1314776.A0A166GYB4"/>
<dbReference type="Gene3D" id="1.25.40.10">
    <property type="entry name" value="Tetratricopeptide repeat domain"/>
    <property type="match status" value="1"/>
</dbReference>
<dbReference type="OrthoDB" id="5231159at2759"/>
<accession>A0A166GYB4</accession>
<dbReference type="EMBL" id="KV428015">
    <property type="protein sequence ID" value="KZT42142.1"/>
    <property type="molecule type" value="Genomic_DNA"/>
</dbReference>
<reference evidence="6 7" key="1">
    <citation type="journal article" date="2016" name="Mol. Biol. Evol.">
        <title>Comparative Genomics of Early-Diverging Mushroom-Forming Fungi Provides Insights into the Origins of Lignocellulose Decay Capabilities.</title>
        <authorList>
            <person name="Nagy L.G."/>
            <person name="Riley R."/>
            <person name="Tritt A."/>
            <person name="Adam C."/>
            <person name="Daum C."/>
            <person name="Floudas D."/>
            <person name="Sun H."/>
            <person name="Yadav J.S."/>
            <person name="Pangilinan J."/>
            <person name="Larsson K.H."/>
            <person name="Matsuura K."/>
            <person name="Barry K."/>
            <person name="Labutti K."/>
            <person name="Kuo R."/>
            <person name="Ohm R.A."/>
            <person name="Bhattacharya S.S."/>
            <person name="Shirouzu T."/>
            <person name="Yoshinaga Y."/>
            <person name="Martin F.M."/>
            <person name="Grigoriev I.V."/>
            <person name="Hibbett D.S."/>
        </authorList>
    </citation>
    <scope>NUCLEOTIDE SEQUENCE [LARGE SCALE GENOMIC DNA]</scope>
    <source>
        <strain evidence="6 7">HHB10207 ss-3</strain>
    </source>
</reference>
<dbReference type="PROSITE" id="PS50865">
    <property type="entry name" value="ZF_MYND_2"/>
    <property type="match status" value="1"/>
</dbReference>
<name>A0A166GYB4_9AGAM</name>
<dbReference type="PROSITE" id="PS01360">
    <property type="entry name" value="ZF_MYND_1"/>
    <property type="match status" value="1"/>
</dbReference>
<sequence length="229" mass="25306">MPSKKQHQFSKSGVHIRVIDSSSMSPTQSFALVDTQLGSIDASNAAVEAAKRGDHQTAANLHRQALEGKLKMFPETSIQAALSFNGLGEKLLLLGDIPGAEYNLTKALRVRDDESFGGLGTGPRYDAAVTRENMAQLREAQGRFEEAKDIRLRGKSKGQICCGNYDCPGQMFLLSELKSCSKCSCVFYCSPDCQLKDWDRHKDLCKAERARRKAQTVEEEKEEKAVNTN</sequence>
<dbReference type="Proteomes" id="UP000076798">
    <property type="component" value="Unassembled WGS sequence"/>
</dbReference>
<dbReference type="InterPro" id="IPR011990">
    <property type="entry name" value="TPR-like_helical_dom_sf"/>
</dbReference>
<feature type="domain" description="MYND-type" evidence="5">
    <location>
        <begin position="162"/>
        <end position="205"/>
    </location>
</feature>
<keyword evidence="7" id="KW-1185">Reference proteome</keyword>
<keyword evidence="1" id="KW-0479">Metal-binding</keyword>
<dbReference type="SUPFAM" id="SSF144232">
    <property type="entry name" value="HIT/MYND zinc finger-like"/>
    <property type="match status" value="1"/>
</dbReference>
<evidence type="ECO:0000313" key="6">
    <source>
        <dbReference type="EMBL" id="KZT42142.1"/>
    </source>
</evidence>
<evidence type="ECO:0000256" key="1">
    <source>
        <dbReference type="ARBA" id="ARBA00022723"/>
    </source>
</evidence>
<dbReference type="InterPro" id="IPR002893">
    <property type="entry name" value="Znf_MYND"/>
</dbReference>
<gene>
    <name evidence="6" type="ORF">SISSUDRAFT_1058756</name>
</gene>
<evidence type="ECO:0000259" key="5">
    <source>
        <dbReference type="PROSITE" id="PS50865"/>
    </source>
</evidence>
<dbReference type="AlphaFoldDB" id="A0A166GYB4"/>
<dbReference type="Pfam" id="PF01753">
    <property type="entry name" value="zf-MYND"/>
    <property type="match status" value="1"/>
</dbReference>